<organism evidence="2 3">
    <name type="scientific">Phtheirospermum japonicum</name>
    <dbReference type="NCBI Taxonomy" id="374723"/>
    <lineage>
        <taxon>Eukaryota</taxon>
        <taxon>Viridiplantae</taxon>
        <taxon>Streptophyta</taxon>
        <taxon>Embryophyta</taxon>
        <taxon>Tracheophyta</taxon>
        <taxon>Spermatophyta</taxon>
        <taxon>Magnoliopsida</taxon>
        <taxon>eudicotyledons</taxon>
        <taxon>Gunneridae</taxon>
        <taxon>Pentapetalae</taxon>
        <taxon>asterids</taxon>
        <taxon>lamiids</taxon>
        <taxon>Lamiales</taxon>
        <taxon>Orobanchaceae</taxon>
        <taxon>Orobanchaceae incertae sedis</taxon>
        <taxon>Phtheirospermum</taxon>
    </lineage>
</organism>
<feature type="compositionally biased region" description="Basic residues" evidence="1">
    <location>
        <begin position="145"/>
        <end position="154"/>
    </location>
</feature>
<feature type="region of interest" description="Disordered" evidence="1">
    <location>
        <begin position="133"/>
        <end position="154"/>
    </location>
</feature>
<gene>
    <name evidence="2" type="ORF">PHJA_001161000</name>
</gene>
<feature type="region of interest" description="Disordered" evidence="1">
    <location>
        <begin position="1"/>
        <end position="47"/>
    </location>
</feature>
<feature type="compositionally biased region" description="Basic residues" evidence="1">
    <location>
        <begin position="9"/>
        <end position="29"/>
    </location>
</feature>
<keyword evidence="3" id="KW-1185">Reference proteome</keyword>
<dbReference type="AlphaFoldDB" id="A0A830C7E7"/>
<dbReference type="EMBL" id="BMAC01000211">
    <property type="protein sequence ID" value="GFP90171.1"/>
    <property type="molecule type" value="Genomic_DNA"/>
</dbReference>
<comment type="caution">
    <text evidence="2">The sequence shown here is derived from an EMBL/GenBank/DDBJ whole genome shotgun (WGS) entry which is preliminary data.</text>
</comment>
<name>A0A830C7E7_9LAMI</name>
<reference evidence="2" key="1">
    <citation type="submission" date="2020-07" db="EMBL/GenBank/DDBJ databases">
        <title>Ethylene signaling mediates host invasion by parasitic plants.</title>
        <authorList>
            <person name="Yoshida S."/>
        </authorList>
    </citation>
    <scope>NUCLEOTIDE SEQUENCE</scope>
    <source>
        <strain evidence="2">Okayama</strain>
    </source>
</reference>
<protein>
    <submittedName>
        <fullName evidence="2">Uncharacterized protein</fullName>
    </submittedName>
</protein>
<evidence type="ECO:0000313" key="2">
    <source>
        <dbReference type="EMBL" id="GFP90171.1"/>
    </source>
</evidence>
<dbReference type="Proteomes" id="UP000653305">
    <property type="component" value="Unassembled WGS sequence"/>
</dbReference>
<sequence>MNRLSVRNYGRKGQKSSSKRKGKKGRKGQKSTSPENGKKGCCNTGGDQAVVTMKDVGNRGFLETFETTGYGGLKFIMHLLPPPPPYEEPEARSPLPLWHFRMDDGTVVKLDEGDEEWVTAEPVNSPEELKAFLKGCPPIRPRPERTKHKPPVKE</sequence>
<proteinExistence type="predicted"/>
<evidence type="ECO:0000256" key="1">
    <source>
        <dbReference type="SAM" id="MobiDB-lite"/>
    </source>
</evidence>
<evidence type="ECO:0000313" key="3">
    <source>
        <dbReference type="Proteomes" id="UP000653305"/>
    </source>
</evidence>
<accession>A0A830C7E7</accession>